<reference evidence="2 3" key="1">
    <citation type="submission" date="2018-03" db="EMBL/GenBank/DDBJ databases">
        <title>Draft Genome Sequences of the Obligatory Marine Myxobacteria Enhygromyxa salina SWB007.</title>
        <authorList>
            <person name="Poehlein A."/>
            <person name="Moghaddam J.A."/>
            <person name="Harms H."/>
            <person name="Alanjari M."/>
            <person name="Koenig G.M."/>
            <person name="Daniel R."/>
            <person name="Schaeberle T.F."/>
        </authorList>
    </citation>
    <scope>NUCLEOTIDE SEQUENCE [LARGE SCALE GENOMIC DNA]</scope>
    <source>
        <strain evidence="2 3">SWB007</strain>
    </source>
</reference>
<dbReference type="InterPro" id="IPR004564">
    <property type="entry name" value="OM_lipoprot_carrier_LolA-like"/>
</dbReference>
<sequence>MLSLSVLLGSGASAVEPNAIAKVVRAQNPDKKAAKPMAPAWRPDKSSEVLVMVQAFYDGTADLEAKFKQTYWNPTYGEAKKTSGKLKLKKPGKMVWDYGDGQDADYYANGDTLWMVEHDTRQVIKTSTDGNSEVNVALKFLFGGEKLTREFEVRYASDEKVQRYGDEDHYVLELRPKAKNKHYKGLVLIVHATTGRVDSFVVYNTDGSSNYFQLKGIKTNVGITDKLFDFKLPAGYVETVE</sequence>
<dbReference type="PANTHER" id="PTHR35869:SF1">
    <property type="entry name" value="OUTER-MEMBRANE LIPOPROTEIN CARRIER PROTEIN"/>
    <property type="match status" value="1"/>
</dbReference>
<dbReference type="SUPFAM" id="SSF89392">
    <property type="entry name" value="Prokaryotic lipoproteins and lipoprotein localization factors"/>
    <property type="match status" value="1"/>
</dbReference>
<keyword evidence="1" id="KW-0732">Signal</keyword>
<protein>
    <submittedName>
        <fullName evidence="2">Outer-membrane lipoprotein carrier protein</fullName>
    </submittedName>
</protein>
<dbReference type="CDD" id="cd16325">
    <property type="entry name" value="LolA"/>
    <property type="match status" value="1"/>
</dbReference>
<proteinExistence type="predicted"/>
<accession>A0A2S9Y4K5</accession>
<dbReference type="Proteomes" id="UP000238823">
    <property type="component" value="Unassembled WGS sequence"/>
</dbReference>
<evidence type="ECO:0000313" key="2">
    <source>
        <dbReference type="EMBL" id="PRP99930.1"/>
    </source>
</evidence>
<organism evidence="2 3">
    <name type="scientific">Enhygromyxa salina</name>
    <dbReference type="NCBI Taxonomy" id="215803"/>
    <lineage>
        <taxon>Bacteria</taxon>
        <taxon>Pseudomonadati</taxon>
        <taxon>Myxococcota</taxon>
        <taxon>Polyangia</taxon>
        <taxon>Nannocystales</taxon>
        <taxon>Nannocystaceae</taxon>
        <taxon>Enhygromyxa</taxon>
    </lineage>
</organism>
<name>A0A2S9Y4K5_9BACT</name>
<dbReference type="Pfam" id="PF03548">
    <property type="entry name" value="LolA"/>
    <property type="match status" value="1"/>
</dbReference>
<dbReference type="InterPro" id="IPR029046">
    <property type="entry name" value="LolA/LolB/LppX"/>
</dbReference>
<gene>
    <name evidence="2" type="primary">lolA</name>
    <name evidence="2" type="ORF">ENSA7_61470</name>
</gene>
<evidence type="ECO:0000313" key="3">
    <source>
        <dbReference type="Proteomes" id="UP000238823"/>
    </source>
</evidence>
<dbReference type="PANTHER" id="PTHR35869">
    <property type="entry name" value="OUTER-MEMBRANE LIPOPROTEIN CARRIER PROTEIN"/>
    <property type="match status" value="1"/>
</dbReference>
<keyword evidence="2" id="KW-0449">Lipoprotein</keyword>
<evidence type="ECO:0000256" key="1">
    <source>
        <dbReference type="ARBA" id="ARBA00022729"/>
    </source>
</evidence>
<dbReference type="Gene3D" id="2.50.20.10">
    <property type="entry name" value="Lipoprotein localisation LolA/LolB/LppX"/>
    <property type="match status" value="1"/>
</dbReference>
<comment type="caution">
    <text evidence="2">The sequence shown here is derived from an EMBL/GenBank/DDBJ whole genome shotgun (WGS) entry which is preliminary data.</text>
</comment>
<dbReference type="EMBL" id="PVNL01000119">
    <property type="protein sequence ID" value="PRP99930.1"/>
    <property type="molecule type" value="Genomic_DNA"/>
</dbReference>
<dbReference type="AlphaFoldDB" id="A0A2S9Y4K5"/>